<gene>
    <name evidence="7" type="ORF">TSYNT_8184</name>
</gene>
<evidence type="ECO:0000256" key="3">
    <source>
        <dbReference type="ARBA" id="ARBA00022723"/>
    </source>
</evidence>
<evidence type="ECO:0000256" key="5">
    <source>
        <dbReference type="ARBA" id="ARBA00022833"/>
    </source>
</evidence>
<evidence type="ECO:0000259" key="6">
    <source>
        <dbReference type="Pfam" id="PF07687"/>
    </source>
</evidence>
<dbReference type="InterPro" id="IPR050072">
    <property type="entry name" value="Peptidase_M20A"/>
</dbReference>
<sequence>MKEKFESLVKQYKDEIIKTASEMIQINSQSTQEGEFAQYVVKKMQDLDYDEVVVDTYGNVFGTVKGTGGGSSVMLNCHLDVVDEGDISKWKYPPYSGTIAEGRIWGRGASDTKGTFAIQIYAPIMLKRAGLLPKGDIVVAGVVCEEIAGFGAMMQAKDNFKLTDYAIVGEATENDLAIGCRGRFCAVVTITGKSCHASMPHMGKNPFDFLGKFLVELKTVEMGKDELFGSSTMSVTNIESSEKGTNIIPNELKVYIDYRQSSVDTEEVALAKIQEVIDRCKMEGITVDLKSLYFPLKTYTGFEGMAHQGEPPFSVSPEESYVQLCKKTLEKITGHPIKTKTWEFATDTGHYAAKGVKCIGYSPAEIRLCHTTEDSIDINMMEEGTLGYLALAYTLANIED</sequence>
<keyword evidence="4 7" id="KW-0378">Hydrolase</keyword>
<keyword evidence="5" id="KW-0862">Zinc</keyword>
<evidence type="ECO:0000313" key="8">
    <source>
        <dbReference type="Proteomes" id="UP000062160"/>
    </source>
</evidence>
<dbReference type="RefSeq" id="WP_059033048.1">
    <property type="nucleotide sequence ID" value="NZ_BSDN01000010.1"/>
</dbReference>
<dbReference type="InterPro" id="IPR036264">
    <property type="entry name" value="Bact_exopeptidase_dim_dom"/>
</dbReference>
<dbReference type="PANTHER" id="PTHR43808:SF8">
    <property type="entry name" value="PEPTIDASE M20 DIMERISATION DOMAIN-CONTAINING PROTEIN"/>
    <property type="match status" value="1"/>
</dbReference>
<dbReference type="SUPFAM" id="SSF53187">
    <property type="entry name" value="Zn-dependent exopeptidases"/>
    <property type="match status" value="1"/>
</dbReference>
<comment type="similarity">
    <text evidence="2">Belongs to the peptidase M20A family.</text>
</comment>
<comment type="cofactor">
    <cofactor evidence="1">
        <name>Zn(2+)</name>
        <dbReference type="ChEBI" id="CHEBI:29105"/>
    </cofactor>
</comment>
<keyword evidence="8" id="KW-1185">Reference proteome</keyword>
<dbReference type="OrthoDB" id="9761532at2"/>
<dbReference type="Gene3D" id="3.30.70.360">
    <property type="match status" value="1"/>
</dbReference>
<feature type="domain" description="Peptidase M20 dimerisation" evidence="6">
    <location>
        <begin position="180"/>
        <end position="278"/>
    </location>
</feature>
<dbReference type="InterPro" id="IPR011650">
    <property type="entry name" value="Peptidase_M20_dimer"/>
</dbReference>
<reference evidence="7" key="1">
    <citation type="journal article" date="2016" name="Genome Announc.">
        <title>Draft Genome Sequence of the Syntrophic Lactate-Degrading Bacterium Tepidanaerobacter syntrophicus JLT.</title>
        <authorList>
            <person name="Matsuura N."/>
            <person name="Ohashi A."/>
            <person name="Tourlousse D.M."/>
            <person name="Sekiguchi Y."/>
        </authorList>
    </citation>
    <scope>NUCLEOTIDE SEQUENCE [LARGE SCALE GENOMIC DNA]</scope>
    <source>
        <strain evidence="7">JL</strain>
    </source>
</reference>
<dbReference type="Pfam" id="PF07687">
    <property type="entry name" value="M20_dimer"/>
    <property type="match status" value="1"/>
</dbReference>
<dbReference type="GO" id="GO:0016787">
    <property type="term" value="F:hydrolase activity"/>
    <property type="evidence" value="ECO:0007669"/>
    <property type="project" value="UniProtKB-KW"/>
</dbReference>
<dbReference type="EMBL" id="DF977002">
    <property type="protein sequence ID" value="GAQ25648.1"/>
    <property type="molecule type" value="Genomic_DNA"/>
</dbReference>
<name>A0A0U9HFP5_9FIRM</name>
<dbReference type="Proteomes" id="UP000062160">
    <property type="component" value="Unassembled WGS sequence"/>
</dbReference>
<dbReference type="Gene3D" id="3.40.630.10">
    <property type="entry name" value="Zn peptidases"/>
    <property type="match status" value="2"/>
</dbReference>
<evidence type="ECO:0000256" key="1">
    <source>
        <dbReference type="ARBA" id="ARBA00001947"/>
    </source>
</evidence>
<dbReference type="PANTHER" id="PTHR43808">
    <property type="entry name" value="ACETYLORNITHINE DEACETYLASE"/>
    <property type="match status" value="1"/>
</dbReference>
<keyword evidence="3" id="KW-0479">Metal-binding</keyword>
<dbReference type="AlphaFoldDB" id="A0A0U9HFP5"/>
<evidence type="ECO:0000256" key="4">
    <source>
        <dbReference type="ARBA" id="ARBA00022801"/>
    </source>
</evidence>
<evidence type="ECO:0000313" key="7">
    <source>
        <dbReference type="EMBL" id="GAQ25648.1"/>
    </source>
</evidence>
<dbReference type="Pfam" id="PF01546">
    <property type="entry name" value="Peptidase_M20"/>
    <property type="match status" value="1"/>
</dbReference>
<organism evidence="7">
    <name type="scientific">Tepidanaerobacter syntrophicus</name>
    <dbReference type="NCBI Taxonomy" id="224999"/>
    <lineage>
        <taxon>Bacteria</taxon>
        <taxon>Bacillati</taxon>
        <taxon>Bacillota</taxon>
        <taxon>Clostridia</taxon>
        <taxon>Thermosediminibacterales</taxon>
        <taxon>Tepidanaerobacteraceae</taxon>
        <taxon>Tepidanaerobacter</taxon>
    </lineage>
</organism>
<protein>
    <submittedName>
        <fullName evidence="7">Selenium metabolism hydrolase</fullName>
    </submittedName>
</protein>
<accession>A0A0U9HFP5</accession>
<dbReference type="GO" id="GO:0046872">
    <property type="term" value="F:metal ion binding"/>
    <property type="evidence" value="ECO:0007669"/>
    <property type="project" value="UniProtKB-KW"/>
</dbReference>
<dbReference type="SUPFAM" id="SSF55031">
    <property type="entry name" value="Bacterial exopeptidase dimerisation domain"/>
    <property type="match status" value="1"/>
</dbReference>
<dbReference type="InterPro" id="IPR002933">
    <property type="entry name" value="Peptidase_M20"/>
</dbReference>
<proteinExistence type="inferred from homology"/>
<dbReference type="STRING" id="224999.GCA_001485475_01684"/>
<evidence type="ECO:0000256" key="2">
    <source>
        <dbReference type="ARBA" id="ARBA00006247"/>
    </source>
</evidence>